<evidence type="ECO:0000256" key="1">
    <source>
        <dbReference type="SAM" id="Phobius"/>
    </source>
</evidence>
<protein>
    <submittedName>
        <fullName evidence="2">Sodium-coupled monocarboxylate transporter 1</fullName>
    </submittedName>
</protein>
<gene>
    <name evidence="2" type="ORF">ElyMa_003873400</name>
</gene>
<keyword evidence="1" id="KW-0812">Transmembrane</keyword>
<keyword evidence="3" id="KW-1185">Reference proteome</keyword>
<organism evidence="2 3">
    <name type="scientific">Elysia marginata</name>
    <dbReference type="NCBI Taxonomy" id="1093978"/>
    <lineage>
        <taxon>Eukaryota</taxon>
        <taxon>Metazoa</taxon>
        <taxon>Spiralia</taxon>
        <taxon>Lophotrochozoa</taxon>
        <taxon>Mollusca</taxon>
        <taxon>Gastropoda</taxon>
        <taxon>Heterobranchia</taxon>
        <taxon>Euthyneura</taxon>
        <taxon>Panpulmonata</taxon>
        <taxon>Sacoglossa</taxon>
        <taxon>Placobranchoidea</taxon>
        <taxon>Plakobranchidae</taxon>
        <taxon>Elysia</taxon>
    </lineage>
</organism>
<dbReference type="AlphaFoldDB" id="A0AAV4FK68"/>
<keyword evidence="1" id="KW-0472">Membrane</keyword>
<evidence type="ECO:0000313" key="2">
    <source>
        <dbReference type="EMBL" id="GFR73678.1"/>
    </source>
</evidence>
<feature type="transmembrane region" description="Helical" evidence="1">
    <location>
        <begin position="12"/>
        <end position="31"/>
    </location>
</feature>
<comment type="caution">
    <text evidence="2">The sequence shown here is derived from an EMBL/GenBank/DDBJ whole genome shotgun (WGS) entry which is preliminary data.</text>
</comment>
<accession>A0AAV4FK68</accession>
<reference evidence="2 3" key="1">
    <citation type="journal article" date="2021" name="Elife">
        <title>Chloroplast acquisition without the gene transfer in kleptoplastic sea slugs, Plakobranchus ocellatus.</title>
        <authorList>
            <person name="Maeda T."/>
            <person name="Takahashi S."/>
            <person name="Yoshida T."/>
            <person name="Shimamura S."/>
            <person name="Takaki Y."/>
            <person name="Nagai Y."/>
            <person name="Toyoda A."/>
            <person name="Suzuki Y."/>
            <person name="Arimoto A."/>
            <person name="Ishii H."/>
            <person name="Satoh N."/>
            <person name="Nishiyama T."/>
            <person name="Hasebe M."/>
            <person name="Maruyama T."/>
            <person name="Minagawa J."/>
            <person name="Obokata J."/>
            <person name="Shigenobu S."/>
        </authorList>
    </citation>
    <scope>NUCLEOTIDE SEQUENCE [LARGE SCALE GENOMIC DNA]</scope>
</reference>
<dbReference type="EMBL" id="BMAT01007891">
    <property type="protein sequence ID" value="GFR73678.1"/>
    <property type="molecule type" value="Genomic_DNA"/>
</dbReference>
<evidence type="ECO:0000313" key="3">
    <source>
        <dbReference type="Proteomes" id="UP000762676"/>
    </source>
</evidence>
<dbReference type="Proteomes" id="UP000762676">
    <property type="component" value="Unassembled WGS sequence"/>
</dbReference>
<name>A0AAV4FK68_9GAST</name>
<keyword evidence="1" id="KW-1133">Transmembrane helix</keyword>
<proteinExistence type="predicted"/>
<sequence>MPADVALTPIDYVVAILILLVPVAIGLYYAVKDAHKSSRDGHVLGGRQMPVVPVMLSLFITFQWKLHILTLQLGCGGVVSASDSRSGGRRFDSRPCHVAIALEKQFTLTFSTPPTCKMGTYLQASNVLVCWGISGAALRRHSYAE</sequence>